<dbReference type="SUPFAM" id="SSF46626">
    <property type="entry name" value="Cytochrome c"/>
    <property type="match status" value="1"/>
</dbReference>
<dbReference type="AlphaFoldDB" id="A0A4Q1K9N4"/>
<dbReference type="PROSITE" id="PS51257">
    <property type="entry name" value="PROKAR_LIPOPROTEIN"/>
    <property type="match status" value="1"/>
</dbReference>
<dbReference type="Proteomes" id="UP000289857">
    <property type="component" value="Unassembled WGS sequence"/>
</dbReference>
<reference evidence="3" key="1">
    <citation type="submission" date="2019-01" db="EMBL/GenBank/DDBJ databases">
        <title>Cytophagaceae bacterium strain CAR-16.</title>
        <authorList>
            <person name="Chen W.-M."/>
        </authorList>
    </citation>
    <scope>NUCLEOTIDE SEQUENCE [LARGE SCALE GENOMIC DNA]</scope>
    <source>
        <strain evidence="3">WWJ-16</strain>
    </source>
</reference>
<gene>
    <name evidence="2" type="ORF">EQG61_04765</name>
</gene>
<protein>
    <submittedName>
        <fullName evidence="2">Cytochrome c</fullName>
    </submittedName>
</protein>
<sequence>MKTKVLALAVVAGFVFACGSSKSAPEAAKPAPKKELTPELAEGKSLYEGSCARCHQLYKPTDYNAEAWKPIVTRMQKKARLSDEQGMKIYNYLTSGAE</sequence>
<keyword evidence="3" id="KW-1185">Reference proteome</keyword>
<dbReference type="RefSeq" id="WP_129460768.1">
    <property type="nucleotide sequence ID" value="NZ_SBKN01000002.1"/>
</dbReference>
<evidence type="ECO:0000313" key="3">
    <source>
        <dbReference type="Proteomes" id="UP000289857"/>
    </source>
</evidence>
<dbReference type="GO" id="GO:0020037">
    <property type="term" value="F:heme binding"/>
    <property type="evidence" value="ECO:0007669"/>
    <property type="project" value="InterPro"/>
</dbReference>
<accession>A0A4Q1K9N4</accession>
<organism evidence="2 3">
    <name type="scientific">Flavobacterium stagni</name>
    <dbReference type="NCBI Taxonomy" id="2506421"/>
    <lineage>
        <taxon>Bacteria</taxon>
        <taxon>Pseudomonadati</taxon>
        <taxon>Bacteroidota</taxon>
        <taxon>Flavobacteriia</taxon>
        <taxon>Flavobacteriales</taxon>
        <taxon>Flavobacteriaceae</taxon>
        <taxon>Flavobacterium</taxon>
    </lineage>
</organism>
<dbReference type="InterPro" id="IPR036909">
    <property type="entry name" value="Cyt_c-like_dom_sf"/>
</dbReference>
<dbReference type="GO" id="GO:0009055">
    <property type="term" value="F:electron transfer activity"/>
    <property type="evidence" value="ECO:0007669"/>
    <property type="project" value="InterPro"/>
</dbReference>
<dbReference type="EMBL" id="SBKN01000002">
    <property type="protein sequence ID" value="RXR23286.1"/>
    <property type="molecule type" value="Genomic_DNA"/>
</dbReference>
<feature type="signal peptide" evidence="1">
    <location>
        <begin position="1"/>
        <end position="17"/>
    </location>
</feature>
<dbReference type="OrthoDB" id="679921at2"/>
<name>A0A4Q1K9N4_9FLAO</name>
<comment type="caution">
    <text evidence="2">The sequence shown here is derived from an EMBL/GenBank/DDBJ whole genome shotgun (WGS) entry which is preliminary data.</text>
</comment>
<keyword evidence="1" id="KW-0732">Signal</keyword>
<dbReference type="Gene3D" id="1.10.760.10">
    <property type="entry name" value="Cytochrome c-like domain"/>
    <property type="match status" value="1"/>
</dbReference>
<feature type="chain" id="PRO_5020786224" evidence="1">
    <location>
        <begin position="18"/>
        <end position="98"/>
    </location>
</feature>
<evidence type="ECO:0000313" key="2">
    <source>
        <dbReference type="EMBL" id="RXR23286.1"/>
    </source>
</evidence>
<evidence type="ECO:0000256" key="1">
    <source>
        <dbReference type="SAM" id="SignalP"/>
    </source>
</evidence>
<proteinExistence type="predicted"/>